<evidence type="ECO:0000313" key="2">
    <source>
        <dbReference type="Proteomes" id="UP000823775"/>
    </source>
</evidence>
<protein>
    <submittedName>
        <fullName evidence="1">Uncharacterized protein</fullName>
    </submittedName>
</protein>
<reference evidence="1 2" key="1">
    <citation type="journal article" date="2021" name="BMC Genomics">
        <title>Datura genome reveals duplications of psychoactive alkaloid biosynthetic genes and high mutation rate following tissue culture.</title>
        <authorList>
            <person name="Rajewski A."/>
            <person name="Carter-House D."/>
            <person name="Stajich J."/>
            <person name="Litt A."/>
        </authorList>
    </citation>
    <scope>NUCLEOTIDE SEQUENCE [LARGE SCALE GENOMIC DNA]</scope>
    <source>
        <strain evidence="1">AR-01</strain>
    </source>
</reference>
<accession>A0ABS8SAH0</accession>
<evidence type="ECO:0000313" key="1">
    <source>
        <dbReference type="EMBL" id="MCD7455820.1"/>
    </source>
</evidence>
<dbReference type="Proteomes" id="UP000823775">
    <property type="component" value="Unassembled WGS sequence"/>
</dbReference>
<dbReference type="EMBL" id="JACEIK010000370">
    <property type="protein sequence ID" value="MCD7455820.1"/>
    <property type="molecule type" value="Genomic_DNA"/>
</dbReference>
<keyword evidence="2" id="KW-1185">Reference proteome</keyword>
<gene>
    <name evidence="1" type="ORF">HAX54_029743</name>
</gene>
<name>A0ABS8SAH0_DATST</name>
<sequence>MRFASLAWNNPIVNMQQLSSYYMVLVEDIVESSYHDGSAGREAFRFRRRSASFAYENASGIGPRSPPPPYDLFSTRLGLYGDGEARNKYLNFRTRSEWVKRERSVIEEVTRSLRKSDYGANQMSDIY</sequence>
<proteinExistence type="predicted"/>
<organism evidence="1 2">
    <name type="scientific">Datura stramonium</name>
    <name type="common">Jimsonweed</name>
    <name type="synonym">Common thornapple</name>
    <dbReference type="NCBI Taxonomy" id="4076"/>
    <lineage>
        <taxon>Eukaryota</taxon>
        <taxon>Viridiplantae</taxon>
        <taxon>Streptophyta</taxon>
        <taxon>Embryophyta</taxon>
        <taxon>Tracheophyta</taxon>
        <taxon>Spermatophyta</taxon>
        <taxon>Magnoliopsida</taxon>
        <taxon>eudicotyledons</taxon>
        <taxon>Gunneridae</taxon>
        <taxon>Pentapetalae</taxon>
        <taxon>asterids</taxon>
        <taxon>lamiids</taxon>
        <taxon>Solanales</taxon>
        <taxon>Solanaceae</taxon>
        <taxon>Solanoideae</taxon>
        <taxon>Datureae</taxon>
        <taxon>Datura</taxon>
    </lineage>
</organism>
<comment type="caution">
    <text evidence="1">The sequence shown here is derived from an EMBL/GenBank/DDBJ whole genome shotgun (WGS) entry which is preliminary data.</text>
</comment>